<evidence type="ECO:0000313" key="1">
    <source>
        <dbReference type="EMBL" id="KKL99761.1"/>
    </source>
</evidence>
<dbReference type="EMBL" id="LAZR01017594">
    <property type="protein sequence ID" value="KKL99761.1"/>
    <property type="molecule type" value="Genomic_DNA"/>
</dbReference>
<organism evidence="1">
    <name type="scientific">marine sediment metagenome</name>
    <dbReference type="NCBI Taxonomy" id="412755"/>
    <lineage>
        <taxon>unclassified sequences</taxon>
        <taxon>metagenomes</taxon>
        <taxon>ecological metagenomes</taxon>
    </lineage>
</organism>
<protein>
    <submittedName>
        <fullName evidence="1">Uncharacterized protein</fullName>
    </submittedName>
</protein>
<dbReference type="AlphaFoldDB" id="A0A0F9H9W2"/>
<comment type="caution">
    <text evidence="1">The sequence shown here is derived from an EMBL/GenBank/DDBJ whole genome shotgun (WGS) entry which is preliminary data.</text>
</comment>
<accession>A0A0F9H9W2</accession>
<name>A0A0F9H9W2_9ZZZZ</name>
<proteinExistence type="predicted"/>
<reference evidence="1" key="1">
    <citation type="journal article" date="2015" name="Nature">
        <title>Complex archaea that bridge the gap between prokaryotes and eukaryotes.</title>
        <authorList>
            <person name="Spang A."/>
            <person name="Saw J.H."/>
            <person name="Jorgensen S.L."/>
            <person name="Zaremba-Niedzwiedzka K."/>
            <person name="Martijn J."/>
            <person name="Lind A.E."/>
            <person name="van Eijk R."/>
            <person name="Schleper C."/>
            <person name="Guy L."/>
            <person name="Ettema T.J."/>
        </authorList>
    </citation>
    <scope>NUCLEOTIDE SEQUENCE</scope>
</reference>
<gene>
    <name evidence="1" type="ORF">LCGC14_1811180</name>
</gene>
<sequence>MDKEYIKIKIENCNYLIKNANSAAQKTVYQGYLKFWQKQIPKEPKPKEEPPEVNEVETIIEDLTEIQKAEEFEVKFPNRKAYYTREGKTYPTKAFQEFIKSSQ</sequence>